<name>A0A7W7V906_9GAMM</name>
<gene>
    <name evidence="1" type="ORF">HNQ58_000488</name>
</gene>
<dbReference type="Proteomes" id="UP000519004">
    <property type="component" value="Unassembled WGS sequence"/>
</dbReference>
<protein>
    <submittedName>
        <fullName evidence="1">Uncharacterized protein</fullName>
    </submittedName>
</protein>
<dbReference type="AlphaFoldDB" id="A0A7W7V906"/>
<comment type="caution">
    <text evidence="1">The sequence shown here is derived from an EMBL/GenBank/DDBJ whole genome shotgun (WGS) entry which is preliminary data.</text>
</comment>
<proteinExistence type="predicted"/>
<dbReference type="RefSeq" id="WP_183947185.1">
    <property type="nucleotide sequence ID" value="NZ_JACHHX010000002.1"/>
</dbReference>
<evidence type="ECO:0000313" key="2">
    <source>
        <dbReference type="Proteomes" id="UP000519004"/>
    </source>
</evidence>
<keyword evidence="2" id="KW-1185">Reference proteome</keyword>
<dbReference type="EMBL" id="JACHHX010000002">
    <property type="protein sequence ID" value="MBB5014614.1"/>
    <property type="molecule type" value="Genomic_DNA"/>
</dbReference>
<sequence length="84" mass="9580">MRSYYYVSKDLRPGRGWCVGREMKHLHTLPTREAAEAFAAELAQSEWEQYGRPTAVRTQTMHGWRQTARFGGWASVPPVLDAVA</sequence>
<evidence type="ECO:0000313" key="1">
    <source>
        <dbReference type="EMBL" id="MBB5014614.1"/>
    </source>
</evidence>
<organism evidence="1 2">
    <name type="scientific">Rehaibacterium terrae</name>
    <dbReference type="NCBI Taxonomy" id="1341696"/>
    <lineage>
        <taxon>Bacteria</taxon>
        <taxon>Pseudomonadati</taxon>
        <taxon>Pseudomonadota</taxon>
        <taxon>Gammaproteobacteria</taxon>
        <taxon>Lysobacterales</taxon>
        <taxon>Lysobacteraceae</taxon>
        <taxon>Rehaibacterium</taxon>
    </lineage>
</organism>
<reference evidence="1 2" key="1">
    <citation type="submission" date="2020-08" db="EMBL/GenBank/DDBJ databases">
        <title>Genomic Encyclopedia of Type Strains, Phase IV (KMG-IV): sequencing the most valuable type-strain genomes for metagenomic binning, comparative biology and taxonomic classification.</title>
        <authorList>
            <person name="Goeker M."/>
        </authorList>
    </citation>
    <scope>NUCLEOTIDE SEQUENCE [LARGE SCALE GENOMIC DNA]</scope>
    <source>
        <strain evidence="1 2">DSM 25897</strain>
    </source>
</reference>
<accession>A0A7W7V906</accession>